<feature type="chain" id="PRO_5029720838" description="Lipocalin-like domain-containing protein" evidence="1">
    <location>
        <begin position="20"/>
        <end position="126"/>
    </location>
</feature>
<gene>
    <name evidence="2" type="ORF">HH214_00880</name>
</gene>
<dbReference type="Proteomes" id="UP000503278">
    <property type="component" value="Chromosome"/>
</dbReference>
<evidence type="ECO:0000313" key="3">
    <source>
        <dbReference type="Proteomes" id="UP000503278"/>
    </source>
</evidence>
<dbReference type="PROSITE" id="PS51257">
    <property type="entry name" value="PROKAR_LIPOPROTEIN"/>
    <property type="match status" value="1"/>
</dbReference>
<keyword evidence="1" id="KW-0732">Signal</keyword>
<protein>
    <recommendedName>
        <fullName evidence="4">Lipocalin-like domain-containing protein</fullName>
    </recommendedName>
</protein>
<proteinExistence type="predicted"/>
<dbReference type="RefSeq" id="WP_169605543.1">
    <property type="nucleotide sequence ID" value="NZ_CP051682.1"/>
</dbReference>
<dbReference type="KEGG" id="mrob:HH214_00880"/>
<accession>A0A7L5DTT5</accession>
<sequence>MKTLHRCLFLFFMVGAALTSCGKKSPEKLVNTWQVTKIDTKIKLPESTKNAMMADAKMIFTKDGHYNTTGGIGADEGTYTMDKDGKTLSTVSAAGKGSTVYTIDDLSDEQLKLTNQGNTVTCMAVK</sequence>
<evidence type="ECO:0000313" key="2">
    <source>
        <dbReference type="EMBL" id="QJD94525.1"/>
    </source>
</evidence>
<reference evidence="2 3" key="1">
    <citation type="submission" date="2020-04" db="EMBL/GenBank/DDBJ databases">
        <title>Genome sequencing of novel species.</title>
        <authorList>
            <person name="Heo J."/>
            <person name="Kim S.-J."/>
            <person name="Kim J.-S."/>
            <person name="Hong S.-B."/>
            <person name="Kwon S.-W."/>
        </authorList>
    </citation>
    <scope>NUCLEOTIDE SEQUENCE [LARGE SCALE GENOMIC DNA]</scope>
    <source>
        <strain evidence="2 3">F39-2</strain>
    </source>
</reference>
<keyword evidence="3" id="KW-1185">Reference proteome</keyword>
<feature type="signal peptide" evidence="1">
    <location>
        <begin position="1"/>
        <end position="19"/>
    </location>
</feature>
<evidence type="ECO:0000256" key="1">
    <source>
        <dbReference type="SAM" id="SignalP"/>
    </source>
</evidence>
<name>A0A7L5DTT5_9SPHI</name>
<organism evidence="2 3">
    <name type="scientific">Mucilaginibacter robiniae</name>
    <dbReference type="NCBI Taxonomy" id="2728022"/>
    <lineage>
        <taxon>Bacteria</taxon>
        <taxon>Pseudomonadati</taxon>
        <taxon>Bacteroidota</taxon>
        <taxon>Sphingobacteriia</taxon>
        <taxon>Sphingobacteriales</taxon>
        <taxon>Sphingobacteriaceae</taxon>
        <taxon>Mucilaginibacter</taxon>
    </lineage>
</organism>
<evidence type="ECO:0008006" key="4">
    <source>
        <dbReference type="Google" id="ProtNLM"/>
    </source>
</evidence>
<dbReference type="AlphaFoldDB" id="A0A7L5DTT5"/>
<dbReference type="EMBL" id="CP051682">
    <property type="protein sequence ID" value="QJD94525.1"/>
    <property type="molecule type" value="Genomic_DNA"/>
</dbReference>